<evidence type="ECO:0000259" key="8">
    <source>
        <dbReference type="Pfam" id="PF17676"/>
    </source>
</evidence>
<feature type="active site" description="Nucleophile" evidence="6">
    <location>
        <position position="124"/>
    </location>
</feature>
<comment type="similarity">
    <text evidence="1">Belongs to the peptidase S66 family.</text>
</comment>
<dbReference type="Gene3D" id="3.50.30.60">
    <property type="entry name" value="LD-carboxypeptidase A C-terminal domain-like"/>
    <property type="match status" value="1"/>
</dbReference>
<dbReference type="GO" id="GO:0004180">
    <property type="term" value="F:carboxypeptidase activity"/>
    <property type="evidence" value="ECO:0007669"/>
    <property type="project" value="UniProtKB-KW"/>
</dbReference>
<protein>
    <submittedName>
        <fullName evidence="9">LD-carboxypeptidase</fullName>
    </submittedName>
</protein>
<dbReference type="InterPro" id="IPR027461">
    <property type="entry name" value="Carboxypeptidase_A_C_sf"/>
</dbReference>
<gene>
    <name evidence="9" type="ORF">DF183_04200</name>
    <name evidence="10" type="ORF">M2J83_12065</name>
</gene>
<dbReference type="Proteomes" id="UP001211866">
    <property type="component" value="Chromosome"/>
</dbReference>
<dbReference type="Gene3D" id="3.40.50.10740">
    <property type="entry name" value="Class I glutamine amidotransferase-like"/>
    <property type="match status" value="1"/>
</dbReference>
<evidence type="ECO:0000256" key="4">
    <source>
        <dbReference type="ARBA" id="ARBA00022801"/>
    </source>
</evidence>
<evidence type="ECO:0000259" key="7">
    <source>
        <dbReference type="Pfam" id="PF02016"/>
    </source>
</evidence>
<keyword evidence="3" id="KW-0645">Protease</keyword>
<dbReference type="InterPro" id="IPR027478">
    <property type="entry name" value="LdcA_N"/>
</dbReference>
<reference evidence="9 11" key="2">
    <citation type="submission" date="2018-05" db="EMBL/GenBank/DDBJ databases">
        <authorList>
            <person name="Lanie J.A."/>
            <person name="Ng W.-L."/>
            <person name="Kazmierczak K.M."/>
            <person name="Andrzejewski T.M."/>
            <person name="Davidsen T.M."/>
            <person name="Wayne K.J."/>
            <person name="Tettelin H."/>
            <person name="Glass J.I."/>
            <person name="Rusch D."/>
            <person name="Podicherti R."/>
            <person name="Tsui H.-C.T."/>
            <person name="Winkler M.E."/>
        </authorList>
    </citation>
    <scope>NUCLEOTIDE SEQUENCE [LARGE SCALE GENOMIC DNA]</scope>
    <source>
        <strain evidence="9 11">YBY</strain>
    </source>
</reference>
<evidence type="ECO:0000256" key="6">
    <source>
        <dbReference type="PIRSR" id="PIRSR028757-1"/>
    </source>
</evidence>
<evidence type="ECO:0000256" key="3">
    <source>
        <dbReference type="ARBA" id="ARBA00022670"/>
    </source>
</evidence>
<dbReference type="InterPro" id="IPR040921">
    <property type="entry name" value="Peptidase_S66C"/>
</dbReference>
<dbReference type="GO" id="GO:0008236">
    <property type="term" value="F:serine-type peptidase activity"/>
    <property type="evidence" value="ECO:0007669"/>
    <property type="project" value="UniProtKB-KW"/>
</dbReference>
<name>A0A2U2BPL7_ALCFA</name>
<sequence>MSSPEHDHHHHHHEHGECHCGQQDSSGIYLFSPSGQILEPKRLELASQRLNQLGFAVDIDPDALAVHERFAGTDAQRLAAVQRALQQPQPIVMATRGGYGLSRILGQIDWRAVADSGKRFVGISDFTAFNLALLAQTGAISYTGPTAIADFGGDETDELTTELFGELMRGELELFSFESEDSDAVDGHGVLWGGNLALVCSLLGTPYFPNIDGGILFLEDVGEAPYRVERMLTQLWHAGVLNRQMAVVLGRFTAYKTGASDNGFDMDSVVRWLRETVKVPVVTGLPYGHVDVKVSLPVGKEVGLATEDGMAYLVLDEHEH</sequence>
<reference evidence="9 11" key="1">
    <citation type="submission" date="2018-05" db="EMBL/GenBank/DDBJ databases">
        <title>Genome Sequence of an Efficient Indole-Degrading Bacterium, Alcaligenes sp.YBY.</title>
        <authorList>
            <person name="Yang B."/>
        </authorList>
    </citation>
    <scope>NUCLEOTIDE SEQUENCE [LARGE SCALE GENOMIC DNA]</scope>
    <source>
        <strain evidence="9 11">YBY</strain>
    </source>
</reference>
<evidence type="ECO:0000313" key="11">
    <source>
        <dbReference type="Proteomes" id="UP000245216"/>
    </source>
</evidence>
<reference evidence="10 12" key="3">
    <citation type="submission" date="2022-05" db="EMBL/GenBank/DDBJ databases">
        <title>Complete sequence of strain NY11312.</title>
        <authorList>
            <person name="Zhou D."/>
        </authorList>
    </citation>
    <scope>NUCLEOTIDE SEQUENCE [LARGE SCALE GENOMIC DNA]</scope>
    <source>
        <strain evidence="10 12">NY11312</strain>
    </source>
</reference>
<dbReference type="EMBL" id="CP096916">
    <property type="protein sequence ID" value="WBM36552.1"/>
    <property type="molecule type" value="Genomic_DNA"/>
</dbReference>
<evidence type="ECO:0000256" key="2">
    <source>
        <dbReference type="ARBA" id="ARBA00022645"/>
    </source>
</evidence>
<keyword evidence="5" id="KW-0720">Serine protease</keyword>
<dbReference type="PANTHER" id="PTHR30237">
    <property type="entry name" value="MURAMOYLTETRAPEPTIDE CARBOXYPEPTIDASE"/>
    <property type="match status" value="1"/>
</dbReference>
<dbReference type="InterPro" id="IPR040449">
    <property type="entry name" value="Peptidase_S66_N"/>
</dbReference>
<keyword evidence="4" id="KW-0378">Hydrolase</keyword>
<dbReference type="AlphaFoldDB" id="A0A2U2BPL7"/>
<dbReference type="PIRSF" id="PIRSF028757">
    <property type="entry name" value="LD-carboxypeptidase"/>
    <property type="match status" value="1"/>
</dbReference>
<dbReference type="SUPFAM" id="SSF52317">
    <property type="entry name" value="Class I glutamine amidotransferase-like"/>
    <property type="match status" value="1"/>
</dbReference>
<dbReference type="GO" id="GO:0006508">
    <property type="term" value="P:proteolysis"/>
    <property type="evidence" value="ECO:0007669"/>
    <property type="project" value="UniProtKB-KW"/>
</dbReference>
<evidence type="ECO:0000256" key="5">
    <source>
        <dbReference type="ARBA" id="ARBA00022825"/>
    </source>
</evidence>
<evidence type="ECO:0000313" key="9">
    <source>
        <dbReference type="EMBL" id="PWE15936.1"/>
    </source>
</evidence>
<dbReference type="InterPro" id="IPR029062">
    <property type="entry name" value="Class_I_gatase-like"/>
</dbReference>
<dbReference type="PANTHER" id="PTHR30237:SF2">
    <property type="entry name" value="MUREIN TETRAPEPTIDE CARBOXYPEPTIDASE"/>
    <property type="match status" value="1"/>
</dbReference>
<evidence type="ECO:0000313" key="10">
    <source>
        <dbReference type="EMBL" id="WBM36552.1"/>
    </source>
</evidence>
<organism evidence="9 11">
    <name type="scientific">Alcaligenes faecalis</name>
    <dbReference type="NCBI Taxonomy" id="511"/>
    <lineage>
        <taxon>Bacteria</taxon>
        <taxon>Pseudomonadati</taxon>
        <taxon>Pseudomonadota</taxon>
        <taxon>Betaproteobacteria</taxon>
        <taxon>Burkholderiales</taxon>
        <taxon>Alcaligenaceae</taxon>
        <taxon>Alcaligenes</taxon>
    </lineage>
</organism>
<dbReference type="RefSeq" id="WP_109088457.1">
    <property type="nucleotide sequence ID" value="NZ_CP047670.1"/>
</dbReference>
<feature type="domain" description="LD-carboxypeptidase C-terminal" evidence="8">
    <location>
        <begin position="189"/>
        <end position="303"/>
    </location>
</feature>
<evidence type="ECO:0000256" key="1">
    <source>
        <dbReference type="ARBA" id="ARBA00010233"/>
    </source>
</evidence>
<dbReference type="STRING" id="511.UZ73_00870"/>
<accession>A0A2U2BPL7</accession>
<feature type="domain" description="LD-carboxypeptidase N-terminal" evidence="7">
    <location>
        <begin position="28"/>
        <end position="144"/>
    </location>
</feature>
<dbReference type="EMBL" id="QEXO01000001">
    <property type="protein sequence ID" value="PWE15936.1"/>
    <property type="molecule type" value="Genomic_DNA"/>
</dbReference>
<dbReference type="Pfam" id="PF02016">
    <property type="entry name" value="Peptidase_S66"/>
    <property type="match status" value="1"/>
</dbReference>
<evidence type="ECO:0000313" key="12">
    <source>
        <dbReference type="Proteomes" id="UP001211866"/>
    </source>
</evidence>
<dbReference type="SUPFAM" id="SSF141986">
    <property type="entry name" value="LD-carboxypeptidase A C-terminal domain-like"/>
    <property type="match status" value="1"/>
</dbReference>
<feature type="active site" description="Charge relay system" evidence="6">
    <location>
        <position position="219"/>
    </location>
</feature>
<keyword evidence="2 9" id="KW-0121">Carboxypeptidase</keyword>
<proteinExistence type="inferred from homology"/>
<dbReference type="Proteomes" id="UP000245216">
    <property type="component" value="Unassembled WGS sequence"/>
</dbReference>
<feature type="active site" description="Charge relay system" evidence="6">
    <location>
        <position position="289"/>
    </location>
</feature>
<dbReference type="Pfam" id="PF17676">
    <property type="entry name" value="Peptidase_S66C"/>
    <property type="match status" value="1"/>
</dbReference>
<dbReference type="InterPro" id="IPR003507">
    <property type="entry name" value="S66_fam"/>
</dbReference>
<dbReference type="CDD" id="cd07025">
    <property type="entry name" value="Peptidase_S66"/>
    <property type="match status" value="1"/>
</dbReference>
<keyword evidence="12" id="KW-1185">Reference proteome</keyword>